<dbReference type="SUPFAM" id="SSF52540">
    <property type="entry name" value="P-loop containing nucleoside triphosphate hydrolases"/>
    <property type="match status" value="1"/>
</dbReference>
<keyword evidence="4" id="KW-0812">Transmembrane</keyword>
<sequence length="268" mass="29996">MTDRSDWSPDDLRSGSRPTIYIVVPPNAVESYLSLLRVFIGQHIRMLTGDKVPARGAAPILIMLDELPRLKDLPPVDKALNIGRKYGLRLWMFAQSVGPLRNAYKNADGMLADAHVNPKDVERENALLDEIRRVDLDPALGQTLSALDEKYEQKKQALDDKIAALQSKFDERHADKGADEKQGRQGKLDKQFEDLRAPLEKAQEQAEAPARAGGPGPWAGRSRERGPRRARRQLRALIRCGEPAPTRRIAPARSRRPKPCRVPPCCLP</sequence>
<dbReference type="InterPro" id="IPR051539">
    <property type="entry name" value="T4SS-coupling_protein"/>
</dbReference>
<dbReference type="InterPro" id="IPR003688">
    <property type="entry name" value="TraG/VirD4"/>
</dbReference>
<evidence type="ECO:0000256" key="3">
    <source>
        <dbReference type="ARBA" id="ARBA00022475"/>
    </source>
</evidence>
<evidence type="ECO:0000256" key="1">
    <source>
        <dbReference type="ARBA" id="ARBA00004651"/>
    </source>
</evidence>
<dbReference type="CDD" id="cd01127">
    <property type="entry name" value="TrwB_TraG_TraD_VirD4"/>
    <property type="match status" value="1"/>
</dbReference>
<organism evidence="8 9">
    <name type="scientific">Aquariibacter albus</name>
    <dbReference type="NCBI Taxonomy" id="2759899"/>
    <lineage>
        <taxon>Bacteria</taxon>
        <taxon>Pseudomonadati</taxon>
        <taxon>Pseudomonadota</taxon>
        <taxon>Betaproteobacteria</taxon>
        <taxon>Burkholderiales</taxon>
        <taxon>Sphaerotilaceae</taxon>
        <taxon>Aquariibacter</taxon>
    </lineage>
</organism>
<accession>A0A839HSA4</accession>
<proteinExistence type="inferred from homology"/>
<evidence type="ECO:0000256" key="2">
    <source>
        <dbReference type="ARBA" id="ARBA00008806"/>
    </source>
</evidence>
<evidence type="ECO:0000313" key="8">
    <source>
        <dbReference type="EMBL" id="MBB1162229.1"/>
    </source>
</evidence>
<protein>
    <submittedName>
        <fullName evidence="8">Type IV secretory system conjugative DNA transfer family protein</fullName>
    </submittedName>
</protein>
<evidence type="ECO:0000256" key="4">
    <source>
        <dbReference type="ARBA" id="ARBA00022692"/>
    </source>
</evidence>
<keyword evidence="3" id="KW-1003">Cell membrane</keyword>
<dbReference type="GO" id="GO:0005886">
    <property type="term" value="C:plasma membrane"/>
    <property type="evidence" value="ECO:0007669"/>
    <property type="project" value="UniProtKB-SubCell"/>
</dbReference>
<comment type="caution">
    <text evidence="8">The sequence shown here is derived from an EMBL/GenBank/DDBJ whole genome shotgun (WGS) entry which is preliminary data.</text>
</comment>
<reference evidence="8 9" key="1">
    <citation type="submission" date="2020-08" db="EMBL/GenBank/DDBJ databases">
        <title>Aquariorum lacteus gen. nov., sp. nov., a new member of the family Comamonadaceae, isolated from freshwater aquarium.</title>
        <authorList>
            <person name="Chun S.-J."/>
        </authorList>
    </citation>
    <scope>NUCLEOTIDE SEQUENCE [LARGE SCALE GENOMIC DNA]</scope>
    <source>
        <strain evidence="8 9">SJAQ100</strain>
    </source>
</reference>
<name>A0A839HSA4_9BURK</name>
<dbReference type="Gene3D" id="3.40.50.300">
    <property type="entry name" value="P-loop containing nucleotide triphosphate hydrolases"/>
    <property type="match status" value="1"/>
</dbReference>
<dbReference type="PANTHER" id="PTHR37937:SF1">
    <property type="entry name" value="CONJUGATIVE TRANSFER: DNA TRANSPORT"/>
    <property type="match status" value="1"/>
</dbReference>
<comment type="similarity">
    <text evidence="2">Belongs to the VirD4/TraG family.</text>
</comment>
<keyword evidence="9" id="KW-1185">Reference proteome</keyword>
<comment type="subcellular location">
    <subcellularLocation>
        <location evidence="1">Cell membrane</location>
        <topology evidence="1">Multi-pass membrane protein</topology>
    </subcellularLocation>
</comment>
<feature type="region of interest" description="Disordered" evidence="7">
    <location>
        <begin position="200"/>
        <end position="268"/>
    </location>
</feature>
<evidence type="ECO:0000313" key="9">
    <source>
        <dbReference type="Proteomes" id="UP000586093"/>
    </source>
</evidence>
<keyword evidence="5" id="KW-1133">Transmembrane helix</keyword>
<dbReference type="Pfam" id="PF02534">
    <property type="entry name" value="T4SS-DNA_transf"/>
    <property type="match status" value="1"/>
</dbReference>
<dbReference type="Proteomes" id="UP000586093">
    <property type="component" value="Unassembled WGS sequence"/>
</dbReference>
<keyword evidence="6" id="KW-0472">Membrane</keyword>
<dbReference type="EMBL" id="JACIVI010000003">
    <property type="protein sequence ID" value="MBB1162229.1"/>
    <property type="molecule type" value="Genomic_DNA"/>
</dbReference>
<gene>
    <name evidence="8" type="ORF">H4F90_09565</name>
</gene>
<evidence type="ECO:0000256" key="5">
    <source>
        <dbReference type="ARBA" id="ARBA00022989"/>
    </source>
</evidence>
<evidence type="ECO:0000256" key="7">
    <source>
        <dbReference type="SAM" id="MobiDB-lite"/>
    </source>
</evidence>
<dbReference type="RefSeq" id="WP_182664492.1">
    <property type="nucleotide sequence ID" value="NZ_JACIVI010000003.1"/>
</dbReference>
<dbReference type="InterPro" id="IPR027417">
    <property type="entry name" value="P-loop_NTPase"/>
</dbReference>
<dbReference type="PANTHER" id="PTHR37937">
    <property type="entry name" value="CONJUGATIVE TRANSFER: DNA TRANSPORT"/>
    <property type="match status" value="1"/>
</dbReference>
<evidence type="ECO:0000256" key="6">
    <source>
        <dbReference type="ARBA" id="ARBA00023136"/>
    </source>
</evidence>
<dbReference type="AlphaFoldDB" id="A0A839HSA4"/>